<name>A0A6C0IDM4_9ZZZZ</name>
<dbReference type="EMBL" id="MN740164">
    <property type="protein sequence ID" value="QHT91201.1"/>
    <property type="molecule type" value="Genomic_DNA"/>
</dbReference>
<organism evidence="3">
    <name type="scientific">viral metagenome</name>
    <dbReference type="NCBI Taxonomy" id="1070528"/>
    <lineage>
        <taxon>unclassified sequences</taxon>
        <taxon>metagenomes</taxon>
        <taxon>organismal metagenomes</taxon>
    </lineage>
</organism>
<evidence type="ECO:0000313" key="3">
    <source>
        <dbReference type="EMBL" id="QHT91201.1"/>
    </source>
</evidence>
<proteinExistence type="predicted"/>
<evidence type="ECO:0000256" key="2">
    <source>
        <dbReference type="SAM" id="MobiDB-lite"/>
    </source>
</evidence>
<feature type="coiled-coil region" evidence="1">
    <location>
        <begin position="52"/>
        <end position="79"/>
    </location>
</feature>
<dbReference type="AlphaFoldDB" id="A0A6C0IDM4"/>
<accession>A0A6C0IDM4</accession>
<reference evidence="3" key="1">
    <citation type="journal article" date="2020" name="Nature">
        <title>Giant virus diversity and host interactions through global metagenomics.</title>
        <authorList>
            <person name="Schulz F."/>
            <person name="Roux S."/>
            <person name="Paez-Espino D."/>
            <person name="Jungbluth S."/>
            <person name="Walsh D.A."/>
            <person name="Denef V.J."/>
            <person name="McMahon K.D."/>
            <person name="Konstantinidis K.T."/>
            <person name="Eloe-Fadrosh E.A."/>
            <person name="Kyrpides N.C."/>
            <person name="Woyke T."/>
        </authorList>
    </citation>
    <scope>NUCLEOTIDE SEQUENCE</scope>
    <source>
        <strain evidence="3">GVMAG-M-3300023184-72</strain>
    </source>
</reference>
<feature type="compositionally biased region" description="Basic residues" evidence="2">
    <location>
        <begin position="143"/>
        <end position="168"/>
    </location>
</feature>
<protein>
    <submittedName>
        <fullName evidence="3">Uncharacterized protein</fullName>
    </submittedName>
</protein>
<sequence length="168" mass="19493">MSNIVNCTDKYAVSLRKTYDEIIILNDKVKTLNPENIRKNFDKYWNIVNSKAQETNNALEDIDESMNNLEDSKELIEKIIDVTDKVKQTMNSFRMGTLQGLSRQTVRENDIIPNENDKIAQNAVNQLETYNELEDLKQNNKIGGRKSRKRGKGRKGRKSRNKNVRFLA</sequence>
<evidence type="ECO:0000256" key="1">
    <source>
        <dbReference type="SAM" id="Coils"/>
    </source>
</evidence>
<keyword evidence="1" id="KW-0175">Coiled coil</keyword>
<feature type="region of interest" description="Disordered" evidence="2">
    <location>
        <begin position="137"/>
        <end position="168"/>
    </location>
</feature>